<protein>
    <recommendedName>
        <fullName evidence="5">Alpha/beta hydrolase family</fullName>
    </recommendedName>
</protein>
<dbReference type="AlphaFoldDB" id="A0A1L7ALH8"/>
<evidence type="ECO:0000256" key="1">
    <source>
        <dbReference type="SAM" id="MobiDB-lite"/>
    </source>
</evidence>
<feature type="region of interest" description="Disordered" evidence="1">
    <location>
        <begin position="118"/>
        <end position="141"/>
    </location>
</feature>
<dbReference type="EMBL" id="CP015584">
    <property type="protein sequence ID" value="APT59623.1"/>
    <property type="molecule type" value="Genomic_DNA"/>
</dbReference>
<feature type="signal peptide" evidence="2">
    <location>
        <begin position="1"/>
        <end position="27"/>
    </location>
</feature>
<dbReference type="Gene3D" id="3.40.50.1820">
    <property type="entry name" value="alpha/beta hydrolase"/>
    <property type="match status" value="1"/>
</dbReference>
<evidence type="ECO:0000256" key="2">
    <source>
        <dbReference type="SAM" id="SignalP"/>
    </source>
</evidence>
<dbReference type="InterPro" id="IPR029058">
    <property type="entry name" value="AB_hydrolase_fold"/>
</dbReference>
<dbReference type="KEGG" id="rgi:RGI145_20005"/>
<evidence type="ECO:0000313" key="3">
    <source>
        <dbReference type="EMBL" id="APT59623.1"/>
    </source>
</evidence>
<reference evidence="3 4" key="1">
    <citation type="submission" date="2016-05" db="EMBL/GenBank/DDBJ databases">
        <title>Complete Genome and Methylome Analysis of Psychrotrophic Bacterial Isolates from Antarctic Lake Untersee.</title>
        <authorList>
            <person name="Fomenkov A."/>
            <person name="Akimov V.N."/>
            <person name="Vasilyeva L.V."/>
            <person name="Andersen D."/>
            <person name="Vincze T."/>
            <person name="Roberts R.J."/>
        </authorList>
    </citation>
    <scope>NUCLEOTIDE SEQUENCE [LARGE SCALE GENOMIC DNA]</scope>
    <source>
        <strain evidence="3 4">U14-5</strain>
    </source>
</reference>
<dbReference type="RefSeq" id="WP_075800335.1">
    <property type="nucleotide sequence ID" value="NZ_CP015584.1"/>
</dbReference>
<gene>
    <name evidence="3" type="ORF">RGI145_20005</name>
</gene>
<accession>A0A1L7ALH8</accession>
<feature type="compositionally biased region" description="Basic and acidic residues" evidence="1">
    <location>
        <begin position="128"/>
        <end position="141"/>
    </location>
</feature>
<dbReference type="Proteomes" id="UP000185494">
    <property type="component" value="Chromosome 2"/>
</dbReference>
<feature type="chain" id="PRO_5012137309" description="Alpha/beta hydrolase family" evidence="2">
    <location>
        <begin position="28"/>
        <end position="539"/>
    </location>
</feature>
<dbReference type="STRING" id="257708.RGI145_20005"/>
<sequence length="539" mass="58708">MMEDVVRPNLGMAGLALALGIVQPALAQTPPTIPLAVNQGTTPPDCSTHVNFDRNADLPGYRIASGGRDQCLPFMPTNQLVPLGYGPNDFYAREFTDARIRQRWAQCRENPACAGPARKGAEGFTSFEPRRTGSVDPVGRIDQDGEVDLRAIRRPVFFAREPFAEPIAGAEPHTHTVEFTVPRDSYERLHLGLRDPIRLRGWYLEGQGIEDGSGTRRRALVIMNNGGGSELTATDDPRATGVARDAEGRYVVDASAKGEGEQPGMRHWRGFVWALNEAGFDVLITDRRGNGISGGVNGFNTAEQGRDMMRELEQMESGEGLRILTPQGEILSGPAAGGRLMAGMKAREIPVVLGGYSRGSYATAWAMHRNFVADCDRDQPDQPCKPPLGWSNIRGAILYGPNSGGLGYRLAGHDMIEAALRVERNTTYYPDSEVFAGIAQWPGLLIAKGIWDYVEGLEGSLDAYRRAREPKEIFVFRGPHPLNTQAPENMRLVGERMVAFATAAVLGRPAVQGATPPTDLKALVASSPAYWESTTRPVE</sequence>
<evidence type="ECO:0000313" key="4">
    <source>
        <dbReference type="Proteomes" id="UP000185494"/>
    </source>
</evidence>
<organism evidence="3 4">
    <name type="scientific">Roseomonas gilardii</name>
    <dbReference type="NCBI Taxonomy" id="257708"/>
    <lineage>
        <taxon>Bacteria</taxon>
        <taxon>Pseudomonadati</taxon>
        <taxon>Pseudomonadota</taxon>
        <taxon>Alphaproteobacteria</taxon>
        <taxon>Acetobacterales</taxon>
        <taxon>Roseomonadaceae</taxon>
        <taxon>Roseomonas</taxon>
    </lineage>
</organism>
<proteinExistence type="predicted"/>
<dbReference type="SUPFAM" id="SSF53474">
    <property type="entry name" value="alpha/beta-Hydrolases"/>
    <property type="match status" value="1"/>
</dbReference>
<evidence type="ECO:0008006" key="5">
    <source>
        <dbReference type="Google" id="ProtNLM"/>
    </source>
</evidence>
<keyword evidence="2" id="KW-0732">Signal</keyword>
<name>A0A1L7ALH8_9PROT</name>
<dbReference type="eggNOG" id="COG1073">
    <property type="taxonomic scope" value="Bacteria"/>
</dbReference>